<evidence type="ECO:0000313" key="1">
    <source>
        <dbReference type="EMBL" id="KAL3695381.1"/>
    </source>
</evidence>
<keyword evidence="2" id="KW-1185">Reference proteome</keyword>
<dbReference type="EMBL" id="JBJQOH010000002">
    <property type="protein sequence ID" value="KAL3695381.1"/>
    <property type="molecule type" value="Genomic_DNA"/>
</dbReference>
<proteinExistence type="predicted"/>
<accession>A0ABD3HZ99</accession>
<reference evidence="1 2" key="1">
    <citation type="submission" date="2024-09" db="EMBL/GenBank/DDBJ databases">
        <title>Chromosome-scale assembly of Riccia sorocarpa.</title>
        <authorList>
            <person name="Paukszto L."/>
        </authorList>
    </citation>
    <scope>NUCLEOTIDE SEQUENCE [LARGE SCALE GENOMIC DNA]</scope>
    <source>
        <strain evidence="1">LP-2024</strain>
        <tissue evidence="1">Aerial parts of the thallus</tissue>
    </source>
</reference>
<evidence type="ECO:0000313" key="2">
    <source>
        <dbReference type="Proteomes" id="UP001633002"/>
    </source>
</evidence>
<comment type="caution">
    <text evidence="1">The sequence shown here is derived from an EMBL/GenBank/DDBJ whole genome shotgun (WGS) entry which is preliminary data.</text>
</comment>
<protein>
    <submittedName>
        <fullName evidence="1">Uncharacterized protein</fullName>
    </submittedName>
</protein>
<dbReference type="AlphaFoldDB" id="A0ABD3HZ99"/>
<dbReference type="Proteomes" id="UP001633002">
    <property type="component" value="Unassembled WGS sequence"/>
</dbReference>
<sequence length="102" mass="12053">MSKTAVEIWKHQVDKLMKWTEKNKKTDLHWRVKTWDEDSIVRRRIDTSSVPAKTSADDIDHRAETDLGLEIVQRINDEEDAERKLFVVEGDVNREPCLFMDI</sequence>
<organism evidence="1 2">
    <name type="scientific">Riccia sorocarpa</name>
    <dbReference type="NCBI Taxonomy" id="122646"/>
    <lineage>
        <taxon>Eukaryota</taxon>
        <taxon>Viridiplantae</taxon>
        <taxon>Streptophyta</taxon>
        <taxon>Embryophyta</taxon>
        <taxon>Marchantiophyta</taxon>
        <taxon>Marchantiopsida</taxon>
        <taxon>Marchantiidae</taxon>
        <taxon>Marchantiales</taxon>
        <taxon>Ricciaceae</taxon>
        <taxon>Riccia</taxon>
    </lineage>
</organism>
<name>A0ABD3HZ99_9MARC</name>
<gene>
    <name evidence="1" type="ORF">R1sor_009457</name>
</gene>